<dbReference type="PANTHER" id="PTHR23074:SF17">
    <property type="entry name" value="FIDGETIN-LIKE PROTEIN 1"/>
    <property type="match status" value="1"/>
</dbReference>
<dbReference type="FunFam" id="1.10.8.60:FF:000022">
    <property type="entry name" value="Fidgetin like 1"/>
    <property type="match status" value="1"/>
</dbReference>
<dbReference type="InterPro" id="IPR050304">
    <property type="entry name" value="MT-severing_AAA_ATPase"/>
</dbReference>
<dbReference type="GO" id="GO:0035841">
    <property type="term" value="C:new growing cell tip"/>
    <property type="evidence" value="ECO:0007669"/>
    <property type="project" value="EnsemblFungi"/>
</dbReference>
<feature type="domain" description="AAA+ ATPase" evidence="5">
    <location>
        <begin position="543"/>
        <end position="686"/>
    </location>
</feature>
<keyword evidence="7" id="KW-1185">Reference proteome</keyword>
<evidence type="ECO:0000313" key="7">
    <source>
        <dbReference type="Proteomes" id="UP000094285"/>
    </source>
</evidence>
<dbReference type="GeneID" id="30983979"/>
<dbReference type="GO" id="GO:0035840">
    <property type="term" value="C:old growing cell tip"/>
    <property type="evidence" value="ECO:0007669"/>
    <property type="project" value="EnsemblFungi"/>
</dbReference>
<feature type="compositionally biased region" description="Basic residues" evidence="4">
    <location>
        <begin position="441"/>
        <end position="451"/>
    </location>
</feature>
<dbReference type="OrthoDB" id="10251136at2759"/>
<feature type="compositionally biased region" description="Polar residues" evidence="4">
    <location>
        <begin position="175"/>
        <end position="184"/>
    </location>
</feature>
<dbReference type="Proteomes" id="UP000094285">
    <property type="component" value="Unassembled WGS sequence"/>
</dbReference>
<feature type="compositionally biased region" description="Low complexity" evidence="4">
    <location>
        <begin position="138"/>
        <end position="150"/>
    </location>
</feature>
<evidence type="ECO:0000256" key="3">
    <source>
        <dbReference type="ARBA" id="ARBA00022840"/>
    </source>
</evidence>
<evidence type="ECO:0000313" key="6">
    <source>
        <dbReference type="EMBL" id="ODV81089.1"/>
    </source>
</evidence>
<dbReference type="InterPro" id="IPR003959">
    <property type="entry name" value="ATPase_AAA_core"/>
</dbReference>
<evidence type="ECO:0000256" key="2">
    <source>
        <dbReference type="ARBA" id="ARBA00022741"/>
    </source>
</evidence>
<dbReference type="SMART" id="SM00382">
    <property type="entry name" value="AAA"/>
    <property type="match status" value="1"/>
</dbReference>
<dbReference type="Pfam" id="PF09336">
    <property type="entry name" value="Vps4_C"/>
    <property type="match status" value="1"/>
</dbReference>
<feature type="region of interest" description="Disordered" evidence="4">
    <location>
        <begin position="110"/>
        <end position="206"/>
    </location>
</feature>
<dbReference type="Gene3D" id="1.10.8.60">
    <property type="match status" value="1"/>
</dbReference>
<dbReference type="InterPro" id="IPR041569">
    <property type="entry name" value="AAA_lid_3"/>
</dbReference>
<name>A0A1E4SNI9_9ASCO</name>
<feature type="region of interest" description="Disordered" evidence="4">
    <location>
        <begin position="226"/>
        <end position="261"/>
    </location>
</feature>
<accession>A0A1E4SNI9</accession>
<evidence type="ECO:0000256" key="1">
    <source>
        <dbReference type="ARBA" id="ARBA00006914"/>
    </source>
</evidence>
<organism evidence="6 7">
    <name type="scientific">Suhomyces tanzawaensis NRRL Y-17324</name>
    <dbReference type="NCBI Taxonomy" id="984487"/>
    <lineage>
        <taxon>Eukaryota</taxon>
        <taxon>Fungi</taxon>
        <taxon>Dikarya</taxon>
        <taxon>Ascomycota</taxon>
        <taxon>Saccharomycotina</taxon>
        <taxon>Pichiomycetes</taxon>
        <taxon>Debaryomycetaceae</taxon>
        <taxon>Suhomyces</taxon>
    </lineage>
</organism>
<dbReference type="Pfam" id="PF17862">
    <property type="entry name" value="AAA_lid_3"/>
    <property type="match status" value="1"/>
</dbReference>
<evidence type="ECO:0000259" key="5">
    <source>
        <dbReference type="SMART" id="SM00382"/>
    </source>
</evidence>
<sequence length="791" mass="87318">MSKLFLRKKPPQLAPLEELQQTYDDCCNLSIKYITLEEQFRVEDALKGWKSLHTSLLFKIEMFEKQAYKFNNDELTILLELKGIRDENIRHLIRVQMRVDEVNRKKQAAAQSAAVAAPTPPSRPGVTKSPLSSMTIPSLRSSAQRLSLSSTNSRSMLKSLRPSAPPTLSKKKSHQASQAANFSWQKPVAPKKAATTAVKSGKSSESVFDDFDQDSFEFGDNWEKVNGSRTSSGLSTSSNGDFEPNLIDLEESPGPTINHVYEPSYEQDDFLVDYFASDHEEAPHHALQDLSLKKAPPPPPPPRIRVNHHSTGNIAKPSTTTSQPKLTSTHISKSATDVSQTNSPSLAPSREPDNGPSPATTTARYVYNKPKPMNISALMKNTSKPRPKPAVHKEPTKTSQKAPVKAKPAAKPAASIKPKPSSNISYNYVKAPAKNVSPTRKAVKPATKKTSPRPESTSPAPATSPEALEPKELTLEEEEDLFISNVKGVDPLAAKQILNDIVVKGDEVYWDDIVGLEGAKNSLKEAVVYPFLRPDLFRGLREPTRGMLLFGPPGTGKTMLARAVATESKSTFFSISASSLTSKYLGESEKLVRALFILARKLAPSIVFVDEIDSLLSSRTEGEVESTRRIKNEFLVQWSELSSAAAGRESEDVSRVLILGATNLPWSIDEAARRRFVRRQYIPLPEGDTRKSQIKKLLQYQNNELTEEDYDELMRLTEGFSGSDITALAKDSAMGPLRSLGDKLLLTATENIRLINLDDFKNSLKYIRPSVSSEGLEQYEQWALKFGSSGA</sequence>
<dbReference type="GO" id="GO:0016887">
    <property type="term" value="F:ATP hydrolysis activity"/>
    <property type="evidence" value="ECO:0007669"/>
    <property type="project" value="InterPro"/>
</dbReference>
<feature type="compositionally biased region" description="Low complexity" evidence="4">
    <location>
        <begin position="186"/>
        <end position="199"/>
    </location>
</feature>
<feature type="compositionally biased region" description="Polar residues" evidence="4">
    <location>
        <begin position="309"/>
        <end position="346"/>
    </location>
</feature>
<keyword evidence="2" id="KW-0547">Nucleotide-binding</keyword>
<dbReference type="PROSITE" id="PS00674">
    <property type="entry name" value="AAA"/>
    <property type="match status" value="1"/>
</dbReference>
<feature type="region of interest" description="Disordered" evidence="4">
    <location>
        <begin position="282"/>
        <end position="469"/>
    </location>
</feature>
<gene>
    <name evidence="6" type="ORF">CANTADRAFT_5059</name>
</gene>
<proteinExistence type="inferred from homology"/>
<dbReference type="Pfam" id="PF00004">
    <property type="entry name" value="AAA"/>
    <property type="match status" value="1"/>
</dbReference>
<protein>
    <submittedName>
        <fullName evidence="6">AAA-domain-containing protein</fullName>
    </submittedName>
</protein>
<dbReference type="STRING" id="984487.A0A1E4SNI9"/>
<dbReference type="CDD" id="cd19509">
    <property type="entry name" value="RecA-like_VPS4-like"/>
    <property type="match status" value="1"/>
</dbReference>
<dbReference type="InterPro" id="IPR003593">
    <property type="entry name" value="AAA+_ATPase"/>
</dbReference>
<dbReference type="InterPro" id="IPR027417">
    <property type="entry name" value="P-loop_NTPase"/>
</dbReference>
<dbReference type="Gene3D" id="3.40.50.300">
    <property type="entry name" value="P-loop containing nucleotide triphosphate hydrolases"/>
    <property type="match status" value="1"/>
</dbReference>
<dbReference type="FunFam" id="3.40.50.300:FF:000093">
    <property type="entry name" value="Fidgetin-like 1"/>
    <property type="match status" value="1"/>
</dbReference>
<dbReference type="EMBL" id="KV453910">
    <property type="protein sequence ID" value="ODV81089.1"/>
    <property type="molecule type" value="Genomic_DNA"/>
</dbReference>
<feature type="compositionally biased region" description="Low complexity" evidence="4">
    <location>
        <begin position="453"/>
        <end position="467"/>
    </location>
</feature>
<feature type="compositionally biased region" description="Low complexity" evidence="4">
    <location>
        <begin position="401"/>
        <end position="422"/>
    </location>
</feature>
<dbReference type="InterPro" id="IPR003960">
    <property type="entry name" value="ATPase_AAA_CS"/>
</dbReference>
<dbReference type="AlphaFoldDB" id="A0A1E4SNI9"/>
<comment type="similarity">
    <text evidence="1">Belongs to the AAA ATPase family.</text>
</comment>
<keyword evidence="3" id="KW-0067">ATP-binding</keyword>
<feature type="compositionally biased region" description="Low complexity" evidence="4">
    <location>
        <begin position="227"/>
        <end position="240"/>
    </location>
</feature>
<dbReference type="RefSeq" id="XP_020066211.1">
    <property type="nucleotide sequence ID" value="XM_020209843.1"/>
</dbReference>
<dbReference type="SUPFAM" id="SSF52540">
    <property type="entry name" value="P-loop containing nucleoside triphosphate hydrolases"/>
    <property type="match status" value="1"/>
</dbReference>
<evidence type="ECO:0000256" key="4">
    <source>
        <dbReference type="SAM" id="MobiDB-lite"/>
    </source>
</evidence>
<dbReference type="GO" id="GO:0036391">
    <property type="term" value="C:medial cortex septin ring"/>
    <property type="evidence" value="ECO:0007669"/>
    <property type="project" value="EnsemblFungi"/>
</dbReference>
<dbReference type="PANTHER" id="PTHR23074">
    <property type="entry name" value="AAA DOMAIN-CONTAINING"/>
    <property type="match status" value="1"/>
</dbReference>
<dbReference type="InterPro" id="IPR015415">
    <property type="entry name" value="Spast_Vps4_C"/>
</dbReference>
<reference evidence="7" key="1">
    <citation type="submission" date="2016-05" db="EMBL/GenBank/DDBJ databases">
        <title>Comparative genomics of biotechnologically important yeasts.</title>
        <authorList>
            <consortium name="DOE Joint Genome Institute"/>
            <person name="Riley R."/>
            <person name="Haridas S."/>
            <person name="Wolfe K.H."/>
            <person name="Lopes M.R."/>
            <person name="Hittinger C.T."/>
            <person name="Goker M."/>
            <person name="Salamov A."/>
            <person name="Wisecaver J."/>
            <person name="Long T.M."/>
            <person name="Aerts A.L."/>
            <person name="Barry K."/>
            <person name="Choi C."/>
            <person name="Clum A."/>
            <person name="Coughlan A.Y."/>
            <person name="Deshpande S."/>
            <person name="Douglass A.P."/>
            <person name="Hanson S.J."/>
            <person name="Klenk H.-P."/>
            <person name="Labutti K."/>
            <person name="Lapidus A."/>
            <person name="Lindquist E."/>
            <person name="Lipzen A."/>
            <person name="Meier-Kolthoff J.P."/>
            <person name="Ohm R.A."/>
            <person name="Otillar R.P."/>
            <person name="Pangilinan J."/>
            <person name="Peng Y."/>
            <person name="Rokas A."/>
            <person name="Rosa C.A."/>
            <person name="Scheuner C."/>
            <person name="Sibirny A.A."/>
            <person name="Slot J.C."/>
            <person name="Stielow J.B."/>
            <person name="Sun H."/>
            <person name="Kurtzman C.P."/>
            <person name="Blackwell M."/>
            <person name="Grigoriev I.V."/>
            <person name="Jeffries T.W."/>
        </authorList>
    </citation>
    <scope>NUCLEOTIDE SEQUENCE [LARGE SCALE GENOMIC DNA]</scope>
    <source>
        <strain evidence="7">NRRL Y-17324</strain>
    </source>
</reference>
<dbReference type="GO" id="GO:0005524">
    <property type="term" value="F:ATP binding"/>
    <property type="evidence" value="ECO:0007669"/>
    <property type="project" value="UniProtKB-KW"/>
</dbReference>